<gene>
    <name evidence="1" type="ORF">K435DRAFT_842005</name>
</gene>
<name>A0A4S8LIX5_DENBC</name>
<proteinExistence type="predicted"/>
<protein>
    <submittedName>
        <fullName evidence="1">Uncharacterized protein</fullName>
    </submittedName>
</protein>
<reference evidence="1 2" key="1">
    <citation type="journal article" date="2019" name="Nat. Ecol. Evol.">
        <title>Megaphylogeny resolves global patterns of mushroom evolution.</title>
        <authorList>
            <person name="Varga T."/>
            <person name="Krizsan K."/>
            <person name="Foldi C."/>
            <person name="Dima B."/>
            <person name="Sanchez-Garcia M."/>
            <person name="Sanchez-Ramirez S."/>
            <person name="Szollosi G.J."/>
            <person name="Szarkandi J.G."/>
            <person name="Papp V."/>
            <person name="Albert L."/>
            <person name="Andreopoulos W."/>
            <person name="Angelini C."/>
            <person name="Antonin V."/>
            <person name="Barry K.W."/>
            <person name="Bougher N.L."/>
            <person name="Buchanan P."/>
            <person name="Buyck B."/>
            <person name="Bense V."/>
            <person name="Catcheside P."/>
            <person name="Chovatia M."/>
            <person name="Cooper J."/>
            <person name="Damon W."/>
            <person name="Desjardin D."/>
            <person name="Finy P."/>
            <person name="Geml J."/>
            <person name="Haridas S."/>
            <person name="Hughes K."/>
            <person name="Justo A."/>
            <person name="Karasinski D."/>
            <person name="Kautmanova I."/>
            <person name="Kiss B."/>
            <person name="Kocsube S."/>
            <person name="Kotiranta H."/>
            <person name="LaButti K.M."/>
            <person name="Lechner B.E."/>
            <person name="Liimatainen K."/>
            <person name="Lipzen A."/>
            <person name="Lukacs Z."/>
            <person name="Mihaltcheva S."/>
            <person name="Morgado L.N."/>
            <person name="Niskanen T."/>
            <person name="Noordeloos M.E."/>
            <person name="Ohm R.A."/>
            <person name="Ortiz-Santana B."/>
            <person name="Ovrebo C."/>
            <person name="Racz N."/>
            <person name="Riley R."/>
            <person name="Savchenko A."/>
            <person name="Shiryaev A."/>
            <person name="Soop K."/>
            <person name="Spirin V."/>
            <person name="Szebenyi C."/>
            <person name="Tomsovsky M."/>
            <person name="Tulloss R.E."/>
            <person name="Uehling J."/>
            <person name="Grigoriev I.V."/>
            <person name="Vagvolgyi C."/>
            <person name="Papp T."/>
            <person name="Martin F.M."/>
            <person name="Miettinen O."/>
            <person name="Hibbett D.S."/>
            <person name="Nagy L.G."/>
        </authorList>
    </citation>
    <scope>NUCLEOTIDE SEQUENCE [LARGE SCALE GENOMIC DNA]</scope>
    <source>
        <strain evidence="1 2">CBS 962.96</strain>
    </source>
</reference>
<evidence type="ECO:0000313" key="1">
    <source>
        <dbReference type="EMBL" id="THU88961.1"/>
    </source>
</evidence>
<organism evidence="1 2">
    <name type="scientific">Dendrothele bispora (strain CBS 962.96)</name>
    <dbReference type="NCBI Taxonomy" id="1314807"/>
    <lineage>
        <taxon>Eukaryota</taxon>
        <taxon>Fungi</taxon>
        <taxon>Dikarya</taxon>
        <taxon>Basidiomycota</taxon>
        <taxon>Agaricomycotina</taxon>
        <taxon>Agaricomycetes</taxon>
        <taxon>Agaricomycetidae</taxon>
        <taxon>Agaricales</taxon>
        <taxon>Agaricales incertae sedis</taxon>
        <taxon>Dendrothele</taxon>
    </lineage>
</organism>
<dbReference type="Proteomes" id="UP000297245">
    <property type="component" value="Unassembled WGS sequence"/>
</dbReference>
<evidence type="ECO:0000313" key="2">
    <source>
        <dbReference type="Proteomes" id="UP000297245"/>
    </source>
</evidence>
<keyword evidence="2" id="KW-1185">Reference proteome</keyword>
<dbReference type="EMBL" id="ML179388">
    <property type="protein sequence ID" value="THU88961.1"/>
    <property type="molecule type" value="Genomic_DNA"/>
</dbReference>
<dbReference type="AlphaFoldDB" id="A0A4S8LIX5"/>
<sequence length="220" mass="23807">MSTLLPFHAANTNEIHDPATSDLVVLVRGLGLKTNIMHILQDMCSDSPQNLILPLIPIYDPSLPVFSLVVNFASNYQLLPSVGPFLIRSFAYSTNCTVAVITFEGEVKILTTSSKKLSQERLSTGQIATRTMSANKKTRGLITNCLYNARTSTCGAQMDSVLSYNSVVVTQPEQNGNVPAAPSMASEWEAGCLLGAWDEGGFACAWRSDGREDTVVEEAE</sequence>
<accession>A0A4S8LIX5</accession>